<dbReference type="eggNOG" id="ENOG5032JUW">
    <property type="taxonomic scope" value="Bacteria"/>
</dbReference>
<dbReference type="AlphaFoldDB" id="F4LJN6"/>
<evidence type="ECO:0000313" key="3">
    <source>
        <dbReference type="Proteomes" id="UP000006546"/>
    </source>
</evidence>
<keyword evidence="1" id="KW-0732">Signal</keyword>
<dbReference type="HOGENOM" id="CLU_1151383_0_0_12"/>
<dbReference type="STRING" id="906968.Trebr_2001"/>
<name>F4LJN6_TREBD</name>
<feature type="chain" id="PRO_5003310857" description="Lipoprotein" evidence="1">
    <location>
        <begin position="23"/>
        <end position="241"/>
    </location>
</feature>
<keyword evidence="3" id="KW-1185">Reference proteome</keyword>
<dbReference type="OrthoDB" id="363041at2"/>
<gene>
    <name evidence="2" type="ordered locus">Trebr_2001</name>
</gene>
<evidence type="ECO:0000313" key="2">
    <source>
        <dbReference type="EMBL" id="AEE17416.1"/>
    </source>
</evidence>
<organism evidence="2 3">
    <name type="scientific">Treponema brennaborense (strain DSM 12168 / CIP 105900 / DD5/3)</name>
    <dbReference type="NCBI Taxonomy" id="906968"/>
    <lineage>
        <taxon>Bacteria</taxon>
        <taxon>Pseudomonadati</taxon>
        <taxon>Spirochaetota</taxon>
        <taxon>Spirochaetia</taxon>
        <taxon>Spirochaetales</taxon>
        <taxon>Treponemataceae</taxon>
        <taxon>Treponema</taxon>
    </lineage>
</organism>
<protein>
    <recommendedName>
        <fullName evidence="4">Lipoprotein</fullName>
    </recommendedName>
</protein>
<dbReference type="KEGG" id="tbe:Trebr_2001"/>
<dbReference type="RefSeq" id="WP_013759119.1">
    <property type="nucleotide sequence ID" value="NC_015500.1"/>
</dbReference>
<proteinExistence type="predicted"/>
<accession>F4LJN6</accession>
<dbReference type="EMBL" id="CP002696">
    <property type="protein sequence ID" value="AEE17416.1"/>
    <property type="molecule type" value="Genomic_DNA"/>
</dbReference>
<evidence type="ECO:0008006" key="4">
    <source>
        <dbReference type="Google" id="ProtNLM"/>
    </source>
</evidence>
<dbReference type="Proteomes" id="UP000006546">
    <property type="component" value="Chromosome"/>
</dbReference>
<evidence type="ECO:0000256" key="1">
    <source>
        <dbReference type="SAM" id="SignalP"/>
    </source>
</evidence>
<reference evidence="3" key="1">
    <citation type="submission" date="2011-04" db="EMBL/GenBank/DDBJ databases">
        <title>The complete genome of Treponema brennaborense DSM 12168.</title>
        <authorList>
            <person name="Lucas S."/>
            <person name="Han J."/>
            <person name="Lapidus A."/>
            <person name="Bruce D."/>
            <person name="Goodwin L."/>
            <person name="Pitluck S."/>
            <person name="Peters L."/>
            <person name="Kyrpides N."/>
            <person name="Mavromatis K."/>
            <person name="Ivanova N."/>
            <person name="Mikhailova N."/>
            <person name="Pagani I."/>
            <person name="Teshima H."/>
            <person name="Detter J.C."/>
            <person name="Tapia R."/>
            <person name="Han C."/>
            <person name="Land M."/>
            <person name="Hauser L."/>
            <person name="Markowitz V."/>
            <person name="Cheng J.-F."/>
            <person name="Hugenholtz P."/>
            <person name="Woyke T."/>
            <person name="Wu D."/>
            <person name="Gronow S."/>
            <person name="Wellnitz S."/>
            <person name="Brambilla E."/>
            <person name="Klenk H.-P."/>
            <person name="Eisen J.A."/>
        </authorList>
    </citation>
    <scope>NUCLEOTIDE SEQUENCE [LARGE SCALE GENOMIC DNA]</scope>
    <source>
        <strain evidence="3">DSM 12168 / CIP 105900 / DD5/3</strain>
    </source>
</reference>
<sequence>MNKVKRCLISSLFILISFAGHTQSIIEDFYSGNDIKINEAIAIYEKAKNAINFEDLTEDSILEYLYASTILSTLYSSGLMPKYEELVNSLDDEIKKLINHFPQSLSSYDICMEYANFLYSQFSWKTNTGDIIMKLPILYRKASSLNKNNTDPLAKLSIWYISASNYTTSNWNGFIKLQEANISKLNDVDKFNGYLWYSIFYAKNYNSEKSIFYLDQAKSIFPNSILTMIIEENYKKGIMGW</sequence>
<feature type="signal peptide" evidence="1">
    <location>
        <begin position="1"/>
        <end position="22"/>
    </location>
</feature>